<protein>
    <submittedName>
        <fullName evidence="3">PaaI family thioesterase</fullName>
    </submittedName>
</protein>
<dbReference type="EMBL" id="CP073078">
    <property type="protein sequence ID" value="QUD89946.1"/>
    <property type="molecule type" value="Genomic_DNA"/>
</dbReference>
<evidence type="ECO:0000313" key="3">
    <source>
        <dbReference type="EMBL" id="QUD89946.1"/>
    </source>
</evidence>
<dbReference type="InterPro" id="IPR006683">
    <property type="entry name" value="Thioestr_dom"/>
</dbReference>
<dbReference type="PANTHER" id="PTHR43240:SF10">
    <property type="entry name" value="BLL4964 PROTEIN"/>
    <property type="match status" value="1"/>
</dbReference>
<dbReference type="RefSeq" id="WP_211939997.1">
    <property type="nucleotide sequence ID" value="NZ_CP073078.1"/>
</dbReference>
<dbReference type="Proteomes" id="UP000676409">
    <property type="component" value="Chromosome"/>
</dbReference>
<dbReference type="PANTHER" id="PTHR43240">
    <property type="entry name" value="1,4-DIHYDROXY-2-NAPHTHOYL-COA THIOESTERASE 1"/>
    <property type="match status" value="1"/>
</dbReference>
<keyword evidence="4" id="KW-1185">Reference proteome</keyword>
<dbReference type="Pfam" id="PF03061">
    <property type="entry name" value="4HBT"/>
    <property type="match status" value="1"/>
</dbReference>
<dbReference type="InterPro" id="IPR003736">
    <property type="entry name" value="PAAI_dom"/>
</dbReference>
<dbReference type="InterPro" id="IPR029069">
    <property type="entry name" value="HotDog_dom_sf"/>
</dbReference>
<evidence type="ECO:0000256" key="1">
    <source>
        <dbReference type="ARBA" id="ARBA00022801"/>
    </source>
</evidence>
<dbReference type="GO" id="GO:0061522">
    <property type="term" value="F:1,4-dihydroxy-2-naphthoyl-CoA thioesterase activity"/>
    <property type="evidence" value="ECO:0007669"/>
    <property type="project" value="TreeGrafter"/>
</dbReference>
<proteinExistence type="predicted"/>
<organism evidence="3 4">
    <name type="scientific">Phenylobacterium montanum</name>
    <dbReference type="NCBI Taxonomy" id="2823693"/>
    <lineage>
        <taxon>Bacteria</taxon>
        <taxon>Pseudomonadati</taxon>
        <taxon>Pseudomonadota</taxon>
        <taxon>Alphaproteobacteria</taxon>
        <taxon>Caulobacterales</taxon>
        <taxon>Caulobacteraceae</taxon>
        <taxon>Phenylobacterium</taxon>
    </lineage>
</organism>
<dbReference type="SUPFAM" id="SSF54637">
    <property type="entry name" value="Thioesterase/thiol ester dehydrase-isomerase"/>
    <property type="match status" value="1"/>
</dbReference>
<dbReference type="NCBIfam" id="TIGR00369">
    <property type="entry name" value="unchar_dom_1"/>
    <property type="match status" value="1"/>
</dbReference>
<dbReference type="CDD" id="cd03443">
    <property type="entry name" value="PaaI_thioesterase"/>
    <property type="match status" value="1"/>
</dbReference>
<dbReference type="KEGG" id="caul:KCG34_08805"/>
<dbReference type="GO" id="GO:0005829">
    <property type="term" value="C:cytosol"/>
    <property type="evidence" value="ECO:0007669"/>
    <property type="project" value="TreeGrafter"/>
</dbReference>
<dbReference type="Gene3D" id="3.10.129.10">
    <property type="entry name" value="Hotdog Thioesterase"/>
    <property type="match status" value="1"/>
</dbReference>
<accession>A0A975G3D6</accession>
<sequence length="148" mass="15582">MTSTPSLDAIRLDAEALNAFLARAFPHGGGAGLPRVTLAEPGRVQVVRPYDPSSLRPGGVISGPTLMATADTAAYALILAHIGEVPMAVTTSLTMHFLRPTKPGDLTAEGRLLRLGRRIATCDIRLWTEGPERIAAQATVAYAIPDVA</sequence>
<reference evidence="3" key="1">
    <citation type="submission" date="2021-04" db="EMBL/GenBank/DDBJ databases">
        <title>The complete genome sequence of Caulobacter sp. S6.</title>
        <authorList>
            <person name="Tang Y."/>
            <person name="Ouyang W."/>
            <person name="Liu Q."/>
            <person name="Huang B."/>
            <person name="Guo Z."/>
            <person name="Lei P."/>
        </authorList>
    </citation>
    <scope>NUCLEOTIDE SEQUENCE</scope>
    <source>
        <strain evidence="3">S6</strain>
    </source>
</reference>
<evidence type="ECO:0000313" key="4">
    <source>
        <dbReference type="Proteomes" id="UP000676409"/>
    </source>
</evidence>
<name>A0A975G3D6_9CAUL</name>
<dbReference type="AlphaFoldDB" id="A0A975G3D6"/>
<evidence type="ECO:0000259" key="2">
    <source>
        <dbReference type="Pfam" id="PF03061"/>
    </source>
</evidence>
<feature type="domain" description="Thioesterase" evidence="2">
    <location>
        <begin position="58"/>
        <end position="133"/>
    </location>
</feature>
<gene>
    <name evidence="3" type="ORF">KCG34_08805</name>
</gene>
<keyword evidence="1" id="KW-0378">Hydrolase</keyword>